<dbReference type="Proteomes" id="UP000092445">
    <property type="component" value="Unassembled WGS sequence"/>
</dbReference>
<protein>
    <submittedName>
        <fullName evidence="1">Uncharacterized protein</fullName>
    </submittedName>
</protein>
<dbReference type="AlphaFoldDB" id="A0A1B0AAK2"/>
<organism evidence="1 2">
    <name type="scientific">Glossina pallidipes</name>
    <name type="common">Tsetse fly</name>
    <dbReference type="NCBI Taxonomy" id="7398"/>
    <lineage>
        <taxon>Eukaryota</taxon>
        <taxon>Metazoa</taxon>
        <taxon>Ecdysozoa</taxon>
        <taxon>Arthropoda</taxon>
        <taxon>Hexapoda</taxon>
        <taxon>Insecta</taxon>
        <taxon>Pterygota</taxon>
        <taxon>Neoptera</taxon>
        <taxon>Endopterygota</taxon>
        <taxon>Diptera</taxon>
        <taxon>Brachycera</taxon>
        <taxon>Muscomorpha</taxon>
        <taxon>Hippoboscoidea</taxon>
        <taxon>Glossinidae</taxon>
        <taxon>Glossina</taxon>
    </lineage>
</organism>
<accession>A0A1B0AAK2</accession>
<keyword evidence="2" id="KW-1185">Reference proteome</keyword>
<dbReference type="VEuPathDB" id="VectorBase:GPAI039414"/>
<evidence type="ECO:0000313" key="1">
    <source>
        <dbReference type="EnsemblMetazoa" id="GPAI039414-PA"/>
    </source>
</evidence>
<proteinExistence type="predicted"/>
<sequence>MHSYSQRFLTEQAVNTRKCEESALANLLICDSVFRELFVPPGTHNLQLNVKAFTLRSAVVPYVYTEFYERSLPHQRHVSTAIYATVLKIPESKSKLFLSSIKLSFALVTYVHLCSEKAWCKRQCYTLRTSIHYKYFVNLLPITRTLLCLKNYNNYTFIYVRQMIIQIIILATSLTDTMSRPQQKNL</sequence>
<dbReference type="EnsemblMetazoa" id="GPAI039414-RA">
    <property type="protein sequence ID" value="GPAI039414-PA"/>
    <property type="gene ID" value="GPAI039414"/>
</dbReference>
<reference evidence="1" key="2">
    <citation type="submission" date="2020-05" db="UniProtKB">
        <authorList>
            <consortium name="EnsemblMetazoa"/>
        </authorList>
    </citation>
    <scope>IDENTIFICATION</scope>
    <source>
        <strain evidence="1">IAEA</strain>
    </source>
</reference>
<name>A0A1B0AAK2_GLOPL</name>
<evidence type="ECO:0000313" key="2">
    <source>
        <dbReference type="Proteomes" id="UP000092445"/>
    </source>
</evidence>
<reference evidence="2" key="1">
    <citation type="submission" date="2014-03" db="EMBL/GenBank/DDBJ databases">
        <authorList>
            <person name="Aksoy S."/>
            <person name="Warren W."/>
            <person name="Wilson R.K."/>
        </authorList>
    </citation>
    <scope>NUCLEOTIDE SEQUENCE [LARGE SCALE GENOMIC DNA]</scope>
    <source>
        <strain evidence="2">IAEA</strain>
    </source>
</reference>